<sequence>MDDKINKIKDLLKYFTNVDENTINTDNFYEVSYYENPLNPDLMEYCFNNILDFKVKKRVFEKINYIIKFDYKGTYGCVAHRKLSYIFYIDKDYKDEVLEILSIVKNELEELFLDISKISLNNNNFTMENEYLYYFEKFTFYEERIYKLNKKYNSIKDLSKIECKSVKSKLLQDKEVSYTMEYNKYHNRKRELVNELLYSIESYIDVFYSFLEHILTLLYPFSSKFDLAKSYFELIHNPRWTWDKKLTDIFELDDISTLLGELRKIKEIHRNRNAHGKFSRELKVYAHIDDFGRYPLYVGKQYLKGFTEGYKDIKLDFKLFLKYRNIFYKMFDLLEEKYLYPMIYINNYIDIPVDVSSLMKDINSKEDVEARIDRIDYEINNQLNMDW</sequence>
<organism evidence="1">
    <name type="scientific">bioreactor metagenome</name>
    <dbReference type="NCBI Taxonomy" id="1076179"/>
    <lineage>
        <taxon>unclassified sequences</taxon>
        <taxon>metagenomes</taxon>
        <taxon>ecological metagenomes</taxon>
    </lineage>
</organism>
<comment type="caution">
    <text evidence="1">The sequence shown here is derived from an EMBL/GenBank/DDBJ whole genome shotgun (WGS) entry which is preliminary data.</text>
</comment>
<dbReference type="EMBL" id="VSSQ01000865">
    <property type="protein sequence ID" value="MPM02396.1"/>
    <property type="molecule type" value="Genomic_DNA"/>
</dbReference>
<reference evidence="1" key="1">
    <citation type="submission" date="2019-08" db="EMBL/GenBank/DDBJ databases">
        <authorList>
            <person name="Kucharzyk K."/>
            <person name="Murdoch R.W."/>
            <person name="Higgins S."/>
            <person name="Loffler F."/>
        </authorList>
    </citation>
    <scope>NUCLEOTIDE SEQUENCE</scope>
</reference>
<protein>
    <submittedName>
        <fullName evidence="1">Uncharacterized protein</fullName>
    </submittedName>
</protein>
<name>A0A644WEX0_9ZZZZ</name>
<evidence type="ECO:0000313" key="1">
    <source>
        <dbReference type="EMBL" id="MPM02396.1"/>
    </source>
</evidence>
<proteinExistence type="predicted"/>
<dbReference type="AlphaFoldDB" id="A0A644WEX0"/>
<accession>A0A644WEX0</accession>
<gene>
    <name evidence="1" type="ORF">SDC9_48644</name>
</gene>